<reference evidence="2" key="1">
    <citation type="submission" date="2010-08" db="EMBL/GenBank/DDBJ databases">
        <authorList>
            <consortium name="Caenorhabditis japonica Sequencing Consortium"/>
            <person name="Wilson R.K."/>
        </authorList>
    </citation>
    <scope>NUCLEOTIDE SEQUENCE [LARGE SCALE GENOMIC DNA]</scope>
    <source>
        <strain evidence="2">DF5081</strain>
    </source>
</reference>
<evidence type="ECO:0000313" key="2">
    <source>
        <dbReference type="Proteomes" id="UP000005237"/>
    </source>
</evidence>
<organism evidence="1 2">
    <name type="scientific">Caenorhabditis japonica</name>
    <dbReference type="NCBI Taxonomy" id="281687"/>
    <lineage>
        <taxon>Eukaryota</taxon>
        <taxon>Metazoa</taxon>
        <taxon>Ecdysozoa</taxon>
        <taxon>Nematoda</taxon>
        <taxon>Chromadorea</taxon>
        <taxon>Rhabditida</taxon>
        <taxon>Rhabditina</taxon>
        <taxon>Rhabditomorpha</taxon>
        <taxon>Rhabditoidea</taxon>
        <taxon>Rhabditidae</taxon>
        <taxon>Peloderinae</taxon>
        <taxon>Caenorhabditis</taxon>
    </lineage>
</organism>
<proteinExistence type="predicted"/>
<name>A0A8R1IN36_CAEJA</name>
<sequence length="61" mass="6977">MVAGRQLACTVDRSAPMKLRLLVSTIASPTASLRWYARLHSYRNSPTRRRKSLEWTSVKTT</sequence>
<protein>
    <submittedName>
        <fullName evidence="1">Uncharacterized protein</fullName>
    </submittedName>
</protein>
<dbReference type="EnsemblMetazoa" id="CJA34668.1">
    <property type="protein sequence ID" value="CJA34668.1"/>
    <property type="gene ID" value="WBGene00210515"/>
</dbReference>
<reference evidence="1" key="2">
    <citation type="submission" date="2022-06" db="UniProtKB">
        <authorList>
            <consortium name="EnsemblMetazoa"/>
        </authorList>
    </citation>
    <scope>IDENTIFICATION</scope>
    <source>
        <strain evidence="1">DF5081</strain>
    </source>
</reference>
<keyword evidence="2" id="KW-1185">Reference proteome</keyword>
<dbReference type="Proteomes" id="UP000005237">
    <property type="component" value="Unassembled WGS sequence"/>
</dbReference>
<evidence type="ECO:0000313" key="1">
    <source>
        <dbReference type="EnsemblMetazoa" id="CJA34668.1"/>
    </source>
</evidence>
<dbReference type="AlphaFoldDB" id="A0A8R1IN36"/>
<accession>A0A8R1IN36</accession>